<keyword evidence="6" id="KW-1185">Reference proteome</keyword>
<evidence type="ECO:0000256" key="1">
    <source>
        <dbReference type="ARBA" id="ARBA00009743"/>
    </source>
</evidence>
<evidence type="ECO:0000256" key="2">
    <source>
        <dbReference type="ARBA" id="ARBA00022801"/>
    </source>
</evidence>
<dbReference type="PANTHER" id="PTHR11452">
    <property type="entry name" value="ALPHA-GALACTOSIDASE/ALPHA-N-ACETYLGALACTOSAMINIDASE"/>
    <property type="match status" value="1"/>
</dbReference>
<dbReference type="Proteomes" id="UP000018291">
    <property type="component" value="Unassembled WGS sequence"/>
</dbReference>
<proteinExistence type="inferred from homology"/>
<dbReference type="Pfam" id="PF16499">
    <property type="entry name" value="Melibiase_2"/>
    <property type="match status" value="1"/>
</dbReference>
<dbReference type="SUPFAM" id="SSF51445">
    <property type="entry name" value="(Trans)glycosidases"/>
    <property type="match status" value="1"/>
</dbReference>
<protein>
    <recommendedName>
        <fullName evidence="4">Alpha-galactosidase</fullName>
        <ecNumber evidence="4">3.2.1.22</ecNumber>
    </recommendedName>
    <alternativeName>
        <fullName evidence="4">Melibiase</fullName>
    </alternativeName>
</protein>
<accession>R4Z124</accession>
<comment type="similarity">
    <text evidence="1 4">Belongs to the glycosyl hydrolase 27 family.</text>
</comment>
<reference evidence="5 6" key="1">
    <citation type="journal article" date="2013" name="ISME J.">
        <title>Metabolic model for the filamentous 'Candidatus Microthrix parvicella' based on genomic and metagenomic analyses.</title>
        <authorList>
            <person name="Jon McIlroy S."/>
            <person name="Kristiansen R."/>
            <person name="Albertsen M."/>
            <person name="Michael Karst S."/>
            <person name="Rossetti S."/>
            <person name="Lund Nielsen J."/>
            <person name="Tandoi V."/>
            <person name="James Seviour R."/>
            <person name="Nielsen P.H."/>
        </authorList>
    </citation>
    <scope>NUCLEOTIDE SEQUENCE [LARGE SCALE GENOMIC DNA]</scope>
    <source>
        <strain evidence="5 6">RN1</strain>
    </source>
</reference>
<comment type="caution">
    <text evidence="5">The sequence shown here is derived from an EMBL/GenBank/DDBJ whole genome shotgun (WGS) entry which is preliminary data.</text>
</comment>
<comment type="catalytic activity">
    <reaction evidence="4">
        <text>Hydrolysis of terminal, non-reducing alpha-D-galactose residues in alpha-D-galactosides, including galactose oligosaccharides, galactomannans and galactolipids.</text>
        <dbReference type="EC" id="3.2.1.22"/>
    </reaction>
</comment>
<dbReference type="eggNOG" id="COG3345">
    <property type="taxonomic scope" value="Bacteria"/>
</dbReference>
<dbReference type="EMBL" id="CANL01000034">
    <property type="protein sequence ID" value="CCM64423.1"/>
    <property type="molecule type" value="Genomic_DNA"/>
</dbReference>
<dbReference type="EC" id="3.2.1.22" evidence="4"/>
<dbReference type="PRINTS" id="PR00740">
    <property type="entry name" value="GLHYDRLASE27"/>
</dbReference>
<dbReference type="AlphaFoldDB" id="R4Z124"/>
<name>R4Z124_9ACTN</name>
<dbReference type="OrthoDB" id="9807519at2"/>
<evidence type="ECO:0000256" key="3">
    <source>
        <dbReference type="ARBA" id="ARBA00023295"/>
    </source>
</evidence>
<evidence type="ECO:0000256" key="4">
    <source>
        <dbReference type="RuleBase" id="RU361168"/>
    </source>
</evidence>
<keyword evidence="3 4" id="KW-0326">Glycosidase</keyword>
<evidence type="ECO:0000313" key="5">
    <source>
        <dbReference type="EMBL" id="CCM64423.1"/>
    </source>
</evidence>
<keyword evidence="2 4" id="KW-0378">Hydrolase</keyword>
<dbReference type="InterPro" id="IPR013785">
    <property type="entry name" value="Aldolase_TIM"/>
</dbReference>
<dbReference type="InterPro" id="IPR017853">
    <property type="entry name" value="GH"/>
</dbReference>
<dbReference type="Gene3D" id="3.20.20.70">
    <property type="entry name" value="Aldolase class I"/>
    <property type="match status" value="2"/>
</dbReference>
<gene>
    <name evidence="5" type="ORF">BN381_40037</name>
</gene>
<dbReference type="STRING" id="1229780.BN381_40037"/>
<dbReference type="HOGENOM" id="CLU_1583499_0_0_11"/>
<evidence type="ECO:0000313" key="6">
    <source>
        <dbReference type="Proteomes" id="UP000018291"/>
    </source>
</evidence>
<dbReference type="CDD" id="cd14792">
    <property type="entry name" value="GH27"/>
    <property type="match status" value="1"/>
</dbReference>
<keyword evidence="4" id="KW-1015">Disulfide bond</keyword>
<dbReference type="GO" id="GO:0005975">
    <property type="term" value="P:carbohydrate metabolic process"/>
    <property type="evidence" value="ECO:0007669"/>
    <property type="project" value="InterPro"/>
</dbReference>
<dbReference type="GO" id="GO:0004557">
    <property type="term" value="F:alpha-galactosidase activity"/>
    <property type="evidence" value="ECO:0007669"/>
    <property type="project" value="UniProtKB-EC"/>
</dbReference>
<dbReference type="InterPro" id="IPR002241">
    <property type="entry name" value="Glyco_hydro_27"/>
</dbReference>
<dbReference type="PANTHER" id="PTHR11452:SF75">
    <property type="entry name" value="ALPHA-GALACTOSIDASE MEL1"/>
    <property type="match status" value="1"/>
</dbReference>
<organism evidence="5 6">
    <name type="scientific">Candidatus Neomicrothrix parvicella RN1</name>
    <dbReference type="NCBI Taxonomy" id="1229780"/>
    <lineage>
        <taxon>Bacteria</taxon>
        <taxon>Bacillati</taxon>
        <taxon>Actinomycetota</taxon>
        <taxon>Acidimicrobiia</taxon>
        <taxon>Acidimicrobiales</taxon>
        <taxon>Microthrixaceae</taxon>
        <taxon>Candidatus Neomicrothrix</taxon>
    </lineage>
</organism>
<sequence length="168" mass="19136">MGWNSWNQVRCNDLTEDVVKDAADAMAERGMHDAGYPTRFPSGIKALADYVHDLGLDFGLYLAPGSETCAMFWDDYPGVELGSYGHERSDVAQLDEWGVDYLKYDWCRADETDGLDRPTAFQMMRDELDALDRPMLYSISEYGETEPWKWAPGIAHMWCTTGDIEPSW</sequence>